<comment type="caution">
    <text evidence="1">The sequence shown here is derived from an EMBL/GenBank/DDBJ whole genome shotgun (WGS) entry which is preliminary data.</text>
</comment>
<proteinExistence type="predicted"/>
<dbReference type="Gene3D" id="3.30.420.280">
    <property type="match status" value="1"/>
</dbReference>
<protein>
    <submittedName>
        <fullName evidence="1">Phage terminase large subunit</fullName>
    </submittedName>
</protein>
<gene>
    <name evidence="1" type="ORF">AAFH96_05810</name>
</gene>
<name>A0ABV5CKU1_9ACTN</name>
<evidence type="ECO:0000313" key="2">
    <source>
        <dbReference type="Proteomes" id="UP001582793"/>
    </source>
</evidence>
<sequence length="440" mass="48785">MDLDRVTRALSPKQIQSIVEAQQTPQIALWTGAVSSGKTISSLIAFLIALSVAPSQGLVVAIGRTLQTIERNLIDPLQAPELFGFLAGQVHHTPGSTTAIILGRTVHLVGASDARAEARIRGATVALAYVDEATLVPHSFWMMLLSRLRVPNAKVFATTNPDGSSHWLRKEFMLRASEVGMRYWHFTLDDNPSLDPDYVERLKAQYVGLWYDRFIKGLWRLAEGSIYDMWDADRYIVDIIPPIWRWVAAGVDYGTSNPFVALLVGMDASQTLYVASEWRYESKLARRSLTDSEYSARVRAWLDGYHQPGLAAVGVRPEMIAVDPSAASFMQQLFRDGMSPQPAENAVADGIRTVSSLMAAGKLKVHRSCKGLLDELPGYSWDDAKAQRGIDAPIKVDDHSCDALRYAVATSESVWRRPNTADQIRHRIRDDGIDFATVAM</sequence>
<dbReference type="EMBL" id="JBCGDC010000011">
    <property type="protein sequence ID" value="MFB6392620.1"/>
    <property type="molecule type" value="Genomic_DNA"/>
</dbReference>
<reference evidence="1 2" key="1">
    <citation type="submission" date="2024-04" db="EMBL/GenBank/DDBJ databases">
        <title>Polymorphospora sp. isolated from Baiyangdian Lake in Xiong'an New Area.</title>
        <authorList>
            <person name="Zhang X."/>
            <person name="Liu J."/>
        </authorList>
    </citation>
    <scope>NUCLEOTIDE SEQUENCE [LARGE SCALE GENOMIC DNA]</scope>
    <source>
        <strain evidence="1 2">2-325</strain>
    </source>
</reference>
<accession>A0ABV5CKU1</accession>
<dbReference type="RefSeq" id="WP_375733335.1">
    <property type="nucleotide sequence ID" value="NZ_JBCGDC010000011.1"/>
</dbReference>
<dbReference type="SUPFAM" id="SSF52540">
    <property type="entry name" value="P-loop containing nucleoside triphosphate hydrolases"/>
    <property type="match status" value="1"/>
</dbReference>
<dbReference type="Gene3D" id="3.40.50.300">
    <property type="entry name" value="P-loop containing nucleotide triphosphate hydrolases"/>
    <property type="match status" value="1"/>
</dbReference>
<organism evidence="1 2">
    <name type="scientific">Polymorphospora lycopeni</name>
    <dbReference type="NCBI Taxonomy" id="3140240"/>
    <lineage>
        <taxon>Bacteria</taxon>
        <taxon>Bacillati</taxon>
        <taxon>Actinomycetota</taxon>
        <taxon>Actinomycetes</taxon>
        <taxon>Micromonosporales</taxon>
        <taxon>Micromonosporaceae</taxon>
        <taxon>Polymorphospora</taxon>
    </lineage>
</organism>
<dbReference type="Pfam" id="PF03237">
    <property type="entry name" value="Terminase_6N"/>
    <property type="match status" value="1"/>
</dbReference>
<evidence type="ECO:0000313" key="1">
    <source>
        <dbReference type="EMBL" id="MFB6392620.1"/>
    </source>
</evidence>
<dbReference type="InterPro" id="IPR027417">
    <property type="entry name" value="P-loop_NTPase"/>
</dbReference>
<keyword evidence="2" id="KW-1185">Reference proteome</keyword>
<dbReference type="Proteomes" id="UP001582793">
    <property type="component" value="Unassembled WGS sequence"/>
</dbReference>